<feature type="transmembrane region" description="Helical" evidence="27">
    <location>
        <begin position="320"/>
        <end position="344"/>
    </location>
</feature>
<dbReference type="KEGG" id="clec:112127465"/>
<name>A0A8I6SL29_CIMLE</name>
<keyword evidence="13" id="KW-0458">Lysosome</keyword>
<keyword evidence="12" id="KW-0325">Glycoprotein</keyword>
<dbReference type="PANTHER" id="PTHR11662">
    <property type="entry name" value="SOLUTE CARRIER FAMILY 17"/>
    <property type="match status" value="1"/>
</dbReference>
<dbReference type="RefSeq" id="XP_024084289.1">
    <property type="nucleotide sequence ID" value="XM_024228521.1"/>
</dbReference>
<dbReference type="GO" id="GO:0005765">
    <property type="term" value="C:lysosomal membrane"/>
    <property type="evidence" value="ECO:0007669"/>
    <property type="project" value="UniProtKB-SubCell"/>
</dbReference>
<keyword evidence="30" id="KW-1185">Reference proteome</keyword>
<dbReference type="AlphaFoldDB" id="A0A8I6SL29"/>
<evidence type="ECO:0000256" key="4">
    <source>
        <dbReference type="ARBA" id="ARBA00004656"/>
    </source>
</evidence>
<evidence type="ECO:0000256" key="11">
    <source>
        <dbReference type="ARBA" id="ARBA00023136"/>
    </source>
</evidence>
<comment type="subcellular location">
    <subcellularLocation>
        <location evidence="2">Basolateral cell membrane</location>
        <topology evidence="2">Multi-pass membrane protein</topology>
    </subcellularLocation>
    <subcellularLocation>
        <location evidence="3">Cytoplasmic vesicle</location>
        <location evidence="3">Secretory vesicle membrane</location>
        <topology evidence="3">Multi-pass membrane protein</topology>
    </subcellularLocation>
    <subcellularLocation>
        <location evidence="1">Cytoplasmic vesicle</location>
        <location evidence="1">Secretory vesicle</location>
        <location evidence="1">Synaptic vesicle membrane</location>
    </subcellularLocation>
    <subcellularLocation>
        <location evidence="4">Lysosome membrane</location>
    </subcellularLocation>
</comment>
<dbReference type="FunFam" id="1.20.1250.20:FF:000067">
    <property type="entry name" value="sialin isoform X2"/>
    <property type="match status" value="1"/>
</dbReference>
<evidence type="ECO:0000256" key="17">
    <source>
        <dbReference type="ARBA" id="ARBA00050625"/>
    </source>
</evidence>
<evidence type="ECO:0000256" key="26">
    <source>
        <dbReference type="SAM" id="MobiDB-lite"/>
    </source>
</evidence>
<feature type="transmembrane region" description="Helical" evidence="27">
    <location>
        <begin position="450"/>
        <end position="468"/>
    </location>
</feature>
<keyword evidence="9 27" id="KW-1133">Transmembrane helix</keyword>
<feature type="transmembrane region" description="Helical" evidence="27">
    <location>
        <begin position="97"/>
        <end position="117"/>
    </location>
</feature>
<feature type="transmembrane region" description="Helical" evidence="27">
    <location>
        <begin position="218"/>
        <end position="238"/>
    </location>
</feature>
<evidence type="ECO:0000256" key="1">
    <source>
        <dbReference type="ARBA" id="ARBA00004432"/>
    </source>
</evidence>
<feature type="transmembrane region" description="Helical" evidence="27">
    <location>
        <begin position="185"/>
        <end position="212"/>
    </location>
</feature>
<evidence type="ECO:0000256" key="16">
    <source>
        <dbReference type="ARBA" id="ARBA00050554"/>
    </source>
</evidence>
<dbReference type="FunFam" id="1.20.1250.20:FF:000003">
    <property type="entry name" value="Solute carrier family 17 member 3"/>
    <property type="match status" value="1"/>
</dbReference>
<feature type="transmembrane region" description="Helical" evidence="27">
    <location>
        <begin position="356"/>
        <end position="375"/>
    </location>
</feature>
<evidence type="ECO:0000256" key="2">
    <source>
        <dbReference type="ARBA" id="ARBA00004554"/>
    </source>
</evidence>
<dbReference type="Pfam" id="PF07690">
    <property type="entry name" value="MFS_1"/>
    <property type="match status" value="1"/>
</dbReference>
<feature type="transmembrane region" description="Helical" evidence="27">
    <location>
        <begin position="381"/>
        <end position="401"/>
    </location>
</feature>
<evidence type="ECO:0000256" key="27">
    <source>
        <dbReference type="SAM" id="Phobius"/>
    </source>
</evidence>
<dbReference type="GO" id="GO:0046942">
    <property type="term" value="P:carboxylic acid transport"/>
    <property type="evidence" value="ECO:0007669"/>
    <property type="project" value="UniProtKB-ARBA"/>
</dbReference>
<dbReference type="OMA" id="LPYVTMW"/>
<evidence type="ECO:0000256" key="13">
    <source>
        <dbReference type="ARBA" id="ARBA00023228"/>
    </source>
</evidence>
<evidence type="ECO:0000259" key="28">
    <source>
        <dbReference type="PROSITE" id="PS50850"/>
    </source>
</evidence>
<dbReference type="PANTHER" id="PTHR11662:SF415">
    <property type="entry name" value="AT30085P-RELATED"/>
    <property type="match status" value="1"/>
</dbReference>
<feature type="transmembrane region" description="Helical" evidence="27">
    <location>
        <begin position="124"/>
        <end position="144"/>
    </location>
</feature>
<reference evidence="29" key="1">
    <citation type="submission" date="2022-01" db="UniProtKB">
        <authorList>
            <consortium name="EnsemblMetazoa"/>
        </authorList>
    </citation>
    <scope>IDENTIFICATION</scope>
</reference>
<evidence type="ECO:0000256" key="15">
    <source>
        <dbReference type="ARBA" id="ARBA00050101"/>
    </source>
</evidence>
<evidence type="ECO:0000256" key="8">
    <source>
        <dbReference type="ARBA" id="ARBA00022847"/>
    </source>
</evidence>
<dbReference type="GO" id="GO:0030672">
    <property type="term" value="C:synaptic vesicle membrane"/>
    <property type="evidence" value="ECO:0007669"/>
    <property type="project" value="UniProtKB-SubCell"/>
</dbReference>
<evidence type="ECO:0000256" key="3">
    <source>
        <dbReference type="ARBA" id="ARBA00004638"/>
    </source>
</evidence>
<dbReference type="InterPro" id="IPR036259">
    <property type="entry name" value="MFS_trans_sf"/>
</dbReference>
<comment type="function">
    <text evidence="21">Receptor for CM101, a polysaccharide produced by group B Streptococcus with antipathoangiogenic properties.</text>
</comment>
<comment type="catalytic activity">
    <reaction evidence="19">
        <text>L-glutamate(out) = L-glutamate(in)</text>
        <dbReference type="Rhea" id="RHEA:66336"/>
        <dbReference type="ChEBI" id="CHEBI:29985"/>
    </reaction>
    <physiologicalReaction direction="left-to-right" evidence="19">
        <dbReference type="Rhea" id="RHEA:66337"/>
    </physiologicalReaction>
</comment>
<evidence type="ECO:0000256" key="14">
    <source>
        <dbReference type="ARBA" id="ARBA00023329"/>
    </source>
</evidence>
<feature type="transmembrane region" description="Helical" evidence="27">
    <location>
        <begin position="28"/>
        <end position="57"/>
    </location>
</feature>
<keyword evidence="5" id="KW-0813">Transport</keyword>
<protein>
    <recommendedName>
        <fullName evidence="22">Sialin</fullName>
    </recommendedName>
    <alternativeName>
        <fullName evidence="25">H(+)/nitrate cotransporter</fullName>
    </alternativeName>
    <alternativeName>
        <fullName evidence="23">H(+)/sialic acid cotransporter</fullName>
    </alternativeName>
    <alternativeName>
        <fullName evidence="24">Vesicular excitatory amino acid transporter</fullName>
    </alternativeName>
</protein>
<sequence length="514" mass="56374">MLGEKTPLLDDVPYRQKKTKKLCIAQRYVLGLMGFLAVANAYAMRGCLSLAITVMVYHPPSSSNAHSDPNACPGELPTKNTTNSDYEFDWNEQTQGLILSAFYWGYVLTHIPGGLLAERFGGKHTVGLGILGTAVLTLLTPLAAQAGPKWMIAVRFMEGLGEGTTFPALNAILAQWVPPMERGKLGALVFAGNQIGTVVSSALTGLLLKYWHGGWPNVFYLFGTLGVLWYILWCLTVYSDPDSHPYITQEEKDYLKETLGCLKRRKNLGPTPWLSMAMSLPLWALIVGQIGHDWALFTIAADLPKYMKSVMKFSIAQNGFLSALPFLVMWFTAIGSGWLCDYLLRRKCMGLGMIRKVFTTIASVGPGLGVVAASYAGCNKVAVATFFTVGMAFMGFFYPSLKVNALDLSPNYAGTLMALVNGIGAISGIITPTLIGYLTPNSTLLEWRKVFWISFAVVVGTNIFYVIFGSGEVQPWNDLTAPSVDETVSWKAKRSQSEKKEKSKEKEEVKTNNL</sequence>
<dbReference type="InterPro" id="IPR005829">
    <property type="entry name" value="Sugar_transporter_CS"/>
</dbReference>
<evidence type="ECO:0000256" key="9">
    <source>
        <dbReference type="ARBA" id="ARBA00022989"/>
    </source>
</evidence>
<keyword evidence="11 27" id="KW-0472">Membrane</keyword>
<evidence type="ECO:0000256" key="24">
    <source>
        <dbReference type="ARBA" id="ARBA00081195"/>
    </source>
</evidence>
<feature type="domain" description="Major facilitator superfamily (MFS) profile" evidence="28">
    <location>
        <begin position="26"/>
        <end position="474"/>
    </location>
</feature>
<keyword evidence="8" id="KW-0769">Symport</keyword>
<dbReference type="InterPro" id="IPR050382">
    <property type="entry name" value="MFS_Na/Anion_cotransporter"/>
</dbReference>
<evidence type="ECO:0000256" key="22">
    <source>
        <dbReference type="ARBA" id="ARBA00069713"/>
    </source>
</evidence>
<evidence type="ECO:0000256" key="7">
    <source>
        <dbReference type="ARBA" id="ARBA00022692"/>
    </source>
</evidence>
<feature type="transmembrane region" description="Helical" evidence="27">
    <location>
        <begin position="273"/>
        <end position="300"/>
    </location>
</feature>
<organism evidence="29 30">
    <name type="scientific">Cimex lectularius</name>
    <name type="common">Bed bug</name>
    <name type="synonym">Acanthia lectularia</name>
    <dbReference type="NCBI Taxonomy" id="79782"/>
    <lineage>
        <taxon>Eukaryota</taxon>
        <taxon>Metazoa</taxon>
        <taxon>Ecdysozoa</taxon>
        <taxon>Arthropoda</taxon>
        <taxon>Hexapoda</taxon>
        <taxon>Insecta</taxon>
        <taxon>Pterygota</taxon>
        <taxon>Neoptera</taxon>
        <taxon>Paraneoptera</taxon>
        <taxon>Hemiptera</taxon>
        <taxon>Heteroptera</taxon>
        <taxon>Panheteroptera</taxon>
        <taxon>Cimicomorpha</taxon>
        <taxon>Cimicidae</taxon>
        <taxon>Cimex</taxon>
    </lineage>
</organism>
<keyword evidence="10" id="KW-0770">Synapse</keyword>
<evidence type="ECO:0000256" key="12">
    <source>
        <dbReference type="ARBA" id="ARBA00023180"/>
    </source>
</evidence>
<dbReference type="OrthoDB" id="2985014at2759"/>
<dbReference type="GO" id="GO:0016323">
    <property type="term" value="C:basolateral plasma membrane"/>
    <property type="evidence" value="ECO:0007669"/>
    <property type="project" value="UniProtKB-SubCell"/>
</dbReference>
<evidence type="ECO:0000256" key="5">
    <source>
        <dbReference type="ARBA" id="ARBA00022448"/>
    </source>
</evidence>
<keyword evidence="7 27" id="KW-0812">Transmembrane</keyword>
<dbReference type="Gene3D" id="1.20.1250.20">
    <property type="entry name" value="MFS general substrate transporter like domains"/>
    <property type="match status" value="2"/>
</dbReference>
<dbReference type="EnsemblMetazoa" id="XM_024228521.1">
    <property type="protein sequence ID" value="XP_024084289.1"/>
    <property type="gene ID" value="LOC112127465"/>
</dbReference>
<feature type="region of interest" description="Disordered" evidence="26">
    <location>
        <begin position="486"/>
        <end position="514"/>
    </location>
</feature>
<evidence type="ECO:0000256" key="20">
    <source>
        <dbReference type="ARBA" id="ARBA00051612"/>
    </source>
</evidence>
<feature type="transmembrane region" description="Helical" evidence="27">
    <location>
        <begin position="413"/>
        <end position="438"/>
    </location>
</feature>
<comment type="catalytic activity">
    <reaction evidence="16">
        <text>L-aspartate(out) = L-aspartate(in)</text>
        <dbReference type="Rhea" id="RHEA:66332"/>
        <dbReference type="ChEBI" id="CHEBI:29991"/>
    </reaction>
    <physiologicalReaction direction="left-to-right" evidence="16">
        <dbReference type="Rhea" id="RHEA:66333"/>
    </physiologicalReaction>
</comment>
<evidence type="ECO:0000256" key="21">
    <source>
        <dbReference type="ARBA" id="ARBA00056891"/>
    </source>
</evidence>
<evidence type="ECO:0000256" key="19">
    <source>
        <dbReference type="ARBA" id="ARBA00051447"/>
    </source>
</evidence>
<evidence type="ECO:0000313" key="30">
    <source>
        <dbReference type="Proteomes" id="UP000494040"/>
    </source>
</evidence>
<dbReference type="InterPro" id="IPR011701">
    <property type="entry name" value="MFS"/>
</dbReference>
<evidence type="ECO:0000256" key="6">
    <source>
        <dbReference type="ARBA" id="ARBA00022475"/>
    </source>
</evidence>
<comment type="catalytic activity">
    <reaction evidence="20">
        <text>D-glucuronate(out) + H(+)(out) = D-glucuronate(in) + H(+)(in)</text>
        <dbReference type="Rhea" id="RHEA:72591"/>
        <dbReference type="ChEBI" id="CHEBI:15378"/>
        <dbReference type="ChEBI" id="CHEBI:58720"/>
    </reaction>
    <physiologicalReaction direction="left-to-right" evidence="20">
        <dbReference type="Rhea" id="RHEA:72592"/>
    </physiologicalReaction>
</comment>
<dbReference type="GO" id="GO:0006820">
    <property type="term" value="P:monoatomic anion transport"/>
    <property type="evidence" value="ECO:0007669"/>
    <property type="project" value="TreeGrafter"/>
</dbReference>
<dbReference type="GeneID" id="112127465"/>
<evidence type="ECO:0000256" key="23">
    <source>
        <dbReference type="ARBA" id="ARBA00080244"/>
    </source>
</evidence>
<evidence type="ECO:0000256" key="25">
    <source>
        <dbReference type="ARBA" id="ARBA00081925"/>
    </source>
</evidence>
<dbReference type="CDD" id="cd17318">
    <property type="entry name" value="MFS_SLC17"/>
    <property type="match status" value="1"/>
</dbReference>
<dbReference type="PROSITE" id="PS50850">
    <property type="entry name" value="MFS"/>
    <property type="match status" value="1"/>
</dbReference>
<comment type="catalytic activity">
    <reaction evidence="15">
        <text>2 nitrate(out) + H(+)(out) = 2 nitrate(in) + H(+)(in)</text>
        <dbReference type="Rhea" id="RHEA:71539"/>
        <dbReference type="ChEBI" id="CHEBI:15378"/>
        <dbReference type="ChEBI" id="CHEBI:17632"/>
    </reaction>
    <physiologicalReaction direction="left-to-right" evidence="15">
        <dbReference type="Rhea" id="RHEA:71540"/>
    </physiologicalReaction>
</comment>
<keyword evidence="14" id="KW-0968">Cytoplasmic vesicle</keyword>
<proteinExistence type="predicted"/>
<evidence type="ECO:0000256" key="18">
    <source>
        <dbReference type="ARBA" id="ARBA00051403"/>
    </source>
</evidence>
<evidence type="ECO:0000313" key="29">
    <source>
        <dbReference type="EnsemblMetazoa" id="XP_024084289.1"/>
    </source>
</evidence>
<dbReference type="SUPFAM" id="SSF103473">
    <property type="entry name" value="MFS general substrate transporter"/>
    <property type="match status" value="1"/>
</dbReference>
<comment type="catalytic activity">
    <reaction evidence="18">
        <text>N-acetyl-L-aspartyl-L-glutamate(out) = N-acetyl-L-aspartyl-L-glutamate(in)</text>
        <dbReference type="Rhea" id="RHEA:72599"/>
        <dbReference type="ChEBI" id="CHEBI:76931"/>
    </reaction>
    <physiologicalReaction direction="left-to-right" evidence="18">
        <dbReference type="Rhea" id="RHEA:72600"/>
    </physiologicalReaction>
</comment>
<evidence type="ECO:0000256" key="10">
    <source>
        <dbReference type="ARBA" id="ARBA00023018"/>
    </source>
</evidence>
<dbReference type="PROSITE" id="PS00217">
    <property type="entry name" value="SUGAR_TRANSPORT_2"/>
    <property type="match status" value="1"/>
</dbReference>
<dbReference type="GO" id="GO:0015293">
    <property type="term" value="F:symporter activity"/>
    <property type="evidence" value="ECO:0007669"/>
    <property type="project" value="UniProtKB-KW"/>
</dbReference>
<comment type="catalytic activity">
    <reaction evidence="17">
        <text>N-acetylneuraminate(in) + H(+)(in) = N-acetylneuraminate(out) + H(+)(out)</text>
        <dbReference type="Rhea" id="RHEA:28987"/>
        <dbReference type="ChEBI" id="CHEBI:15378"/>
        <dbReference type="ChEBI" id="CHEBI:35418"/>
    </reaction>
    <physiologicalReaction direction="right-to-left" evidence="17">
        <dbReference type="Rhea" id="RHEA:28989"/>
    </physiologicalReaction>
</comment>
<keyword evidence="6" id="KW-1003">Cell membrane</keyword>
<dbReference type="InterPro" id="IPR020846">
    <property type="entry name" value="MFS_dom"/>
</dbReference>
<accession>A0A8I6SL29</accession>
<feature type="compositionally biased region" description="Basic and acidic residues" evidence="26">
    <location>
        <begin position="495"/>
        <end position="514"/>
    </location>
</feature>
<dbReference type="Proteomes" id="UP000494040">
    <property type="component" value="Unassembled WGS sequence"/>
</dbReference>